<dbReference type="CDD" id="cd00086">
    <property type="entry name" value="homeodomain"/>
    <property type="match status" value="1"/>
</dbReference>
<dbReference type="Gene3D" id="1.10.10.60">
    <property type="entry name" value="Homeodomain-like"/>
    <property type="match status" value="1"/>
</dbReference>
<accession>A0AAV5VM52</accession>
<dbReference type="PANTHER" id="PTHR24327:SF81">
    <property type="entry name" value="HOMEOTIC PROTEIN DISTAL-LESS-RELATED"/>
    <property type="match status" value="1"/>
</dbReference>
<evidence type="ECO:0000256" key="7">
    <source>
        <dbReference type="SAM" id="MobiDB-lite"/>
    </source>
</evidence>
<keyword evidence="3 5" id="KW-0371">Homeobox</keyword>
<dbReference type="PANTHER" id="PTHR24327">
    <property type="entry name" value="HOMEOBOX PROTEIN"/>
    <property type="match status" value="1"/>
</dbReference>
<proteinExistence type="predicted"/>
<evidence type="ECO:0000256" key="5">
    <source>
        <dbReference type="PROSITE-ProRule" id="PRU00108"/>
    </source>
</evidence>
<dbReference type="PROSITE" id="PS50071">
    <property type="entry name" value="HOMEOBOX_2"/>
    <property type="match status" value="1"/>
</dbReference>
<evidence type="ECO:0000256" key="4">
    <source>
        <dbReference type="ARBA" id="ARBA00023242"/>
    </source>
</evidence>
<dbReference type="GO" id="GO:0005634">
    <property type="term" value="C:nucleus"/>
    <property type="evidence" value="ECO:0007669"/>
    <property type="project" value="UniProtKB-SubCell"/>
</dbReference>
<evidence type="ECO:0000313" key="10">
    <source>
        <dbReference type="Proteomes" id="UP001432322"/>
    </source>
</evidence>
<feature type="region of interest" description="Disordered" evidence="7">
    <location>
        <begin position="167"/>
        <end position="237"/>
    </location>
</feature>
<sequence length="336" mass="35804">ADAFLDMDQKPCIEGGVVTTVPTLAASDAAASSLYAAATSNPYFFQQVNGSTATMASPYAGYSYQNFPTSAAATYNSSPFGMYTNNGGSPDDMSTKILEGCEVKVNSKGKKVRKPRTIYSSSQLASLSKRFKTHQYLALPDRAALAAELGLSQTQVKIWFQNRRSKQKKLGHPGSVNGEHQGSDDEGPDTEEGGSSMGDGSDTPPGRGSDGREDVMGGMTVPTPSAILPSSVTPNGGLSVDPNSVDIVPSPWLQPGTLPSLTPQDLGAMAASSHLANLNASKEYYALASVDPTSIPLTDVKTAPYIHEQMMNQMSQMTHMNMYYPQYPTSYTQAYY</sequence>
<evidence type="ECO:0000256" key="2">
    <source>
        <dbReference type="ARBA" id="ARBA00023125"/>
    </source>
</evidence>
<evidence type="ECO:0000256" key="3">
    <source>
        <dbReference type="ARBA" id="ARBA00023155"/>
    </source>
</evidence>
<dbReference type="EMBL" id="BTSY01000003">
    <property type="protein sequence ID" value="GMT19393.1"/>
    <property type="molecule type" value="Genomic_DNA"/>
</dbReference>
<gene>
    <name evidence="9" type="ORF">PFISCL1PPCAC_10690</name>
</gene>
<dbReference type="PRINTS" id="PR00031">
    <property type="entry name" value="HTHREPRESSR"/>
</dbReference>
<dbReference type="InterPro" id="IPR020479">
    <property type="entry name" value="HD_metazoa"/>
</dbReference>
<dbReference type="InterPro" id="IPR000047">
    <property type="entry name" value="HTH_motif"/>
</dbReference>
<evidence type="ECO:0000256" key="1">
    <source>
        <dbReference type="ARBA" id="ARBA00004123"/>
    </source>
</evidence>
<organism evidence="9 10">
    <name type="scientific">Pristionchus fissidentatus</name>
    <dbReference type="NCBI Taxonomy" id="1538716"/>
    <lineage>
        <taxon>Eukaryota</taxon>
        <taxon>Metazoa</taxon>
        <taxon>Ecdysozoa</taxon>
        <taxon>Nematoda</taxon>
        <taxon>Chromadorea</taxon>
        <taxon>Rhabditida</taxon>
        <taxon>Rhabditina</taxon>
        <taxon>Diplogasteromorpha</taxon>
        <taxon>Diplogasteroidea</taxon>
        <taxon>Neodiplogasteridae</taxon>
        <taxon>Pristionchus</taxon>
    </lineage>
</organism>
<dbReference type="GO" id="GO:0000981">
    <property type="term" value="F:DNA-binding transcription factor activity, RNA polymerase II-specific"/>
    <property type="evidence" value="ECO:0007669"/>
    <property type="project" value="InterPro"/>
</dbReference>
<dbReference type="InterPro" id="IPR001356">
    <property type="entry name" value="HD"/>
</dbReference>
<evidence type="ECO:0000313" key="9">
    <source>
        <dbReference type="EMBL" id="GMT19393.1"/>
    </source>
</evidence>
<reference evidence="9" key="1">
    <citation type="submission" date="2023-10" db="EMBL/GenBank/DDBJ databases">
        <title>Genome assembly of Pristionchus species.</title>
        <authorList>
            <person name="Yoshida K."/>
            <person name="Sommer R.J."/>
        </authorList>
    </citation>
    <scope>NUCLEOTIDE SEQUENCE</scope>
    <source>
        <strain evidence="9">RS5133</strain>
    </source>
</reference>
<dbReference type="PROSITE" id="PS00027">
    <property type="entry name" value="HOMEOBOX_1"/>
    <property type="match status" value="1"/>
</dbReference>
<protein>
    <recommendedName>
        <fullName evidence="8">Homeobox domain-containing protein</fullName>
    </recommendedName>
</protein>
<dbReference type="FunFam" id="1.10.10.60:FF:000424">
    <property type="entry name" value="ANTP homeobox protein"/>
    <property type="match status" value="1"/>
</dbReference>
<feature type="DNA-binding region" description="Homeobox" evidence="5">
    <location>
        <begin position="112"/>
        <end position="171"/>
    </location>
</feature>
<comment type="caution">
    <text evidence="9">The sequence shown here is derived from an EMBL/GenBank/DDBJ whole genome shotgun (WGS) entry which is preliminary data.</text>
</comment>
<feature type="non-terminal residue" evidence="9">
    <location>
        <position position="1"/>
    </location>
</feature>
<dbReference type="Pfam" id="PF00046">
    <property type="entry name" value="Homeodomain"/>
    <property type="match status" value="1"/>
</dbReference>
<dbReference type="SUPFAM" id="SSF46689">
    <property type="entry name" value="Homeodomain-like"/>
    <property type="match status" value="1"/>
</dbReference>
<dbReference type="SMART" id="SM00389">
    <property type="entry name" value="HOX"/>
    <property type="match status" value="1"/>
</dbReference>
<evidence type="ECO:0000259" key="8">
    <source>
        <dbReference type="PROSITE" id="PS50071"/>
    </source>
</evidence>
<name>A0AAV5VM52_9BILA</name>
<evidence type="ECO:0000256" key="6">
    <source>
        <dbReference type="RuleBase" id="RU000682"/>
    </source>
</evidence>
<comment type="subcellular location">
    <subcellularLocation>
        <location evidence="1 5 6">Nucleus</location>
    </subcellularLocation>
</comment>
<keyword evidence="4 5" id="KW-0539">Nucleus</keyword>
<dbReference type="AlphaFoldDB" id="A0AAV5VM52"/>
<feature type="domain" description="Homeobox" evidence="8">
    <location>
        <begin position="110"/>
        <end position="170"/>
    </location>
</feature>
<dbReference type="GO" id="GO:0000978">
    <property type="term" value="F:RNA polymerase II cis-regulatory region sequence-specific DNA binding"/>
    <property type="evidence" value="ECO:0007669"/>
    <property type="project" value="TreeGrafter"/>
</dbReference>
<dbReference type="Proteomes" id="UP001432322">
    <property type="component" value="Unassembled WGS sequence"/>
</dbReference>
<keyword evidence="2 5" id="KW-0238">DNA-binding</keyword>
<dbReference type="InterPro" id="IPR050460">
    <property type="entry name" value="Distal-less_Homeobox_TF"/>
</dbReference>
<dbReference type="InterPro" id="IPR009057">
    <property type="entry name" value="Homeodomain-like_sf"/>
</dbReference>
<dbReference type="InterPro" id="IPR017970">
    <property type="entry name" value="Homeobox_CS"/>
</dbReference>
<dbReference type="PRINTS" id="PR00024">
    <property type="entry name" value="HOMEOBOX"/>
</dbReference>
<keyword evidence="10" id="KW-1185">Reference proteome</keyword>